<dbReference type="SUPFAM" id="SSF48726">
    <property type="entry name" value="Immunoglobulin"/>
    <property type="match status" value="2"/>
</dbReference>
<dbReference type="InterPro" id="IPR007110">
    <property type="entry name" value="Ig-like_dom"/>
</dbReference>
<evidence type="ECO:0000313" key="8">
    <source>
        <dbReference type="EMBL" id="KAE8285949.1"/>
    </source>
</evidence>
<dbReference type="InterPro" id="IPR036179">
    <property type="entry name" value="Ig-like_dom_sf"/>
</dbReference>
<evidence type="ECO:0000256" key="1">
    <source>
        <dbReference type="ARBA" id="ARBA00004370"/>
    </source>
</evidence>
<keyword evidence="4" id="KW-0325">Glycoprotein</keyword>
<keyword evidence="2 6" id="KW-0732">Signal</keyword>
<reference evidence="8 9" key="1">
    <citation type="submission" date="2019-07" db="EMBL/GenBank/DDBJ databases">
        <title>Chromosome genome assembly for large yellow croaker.</title>
        <authorList>
            <person name="Xiao S."/>
        </authorList>
    </citation>
    <scope>NUCLEOTIDE SEQUENCE [LARGE SCALE GENOMIC DNA]</scope>
    <source>
        <strain evidence="8">JMULYC20181020</strain>
        <tissue evidence="8">Muscle</tissue>
    </source>
</reference>
<sequence length="316" mass="34558">MEVVIGLLLMLLRVSHGVETYCDGRQDGAQCYGALGGTVVLQLMDSASEISKYRLLKNNTTAILSGIKNKIVSNLIADRSSFTPSNGTFRINNLSRTDGGEYTLEIFDSDGNSLKQRTLQLIIQAPVSSVLLVSECLSQGEMRVSCSSEGGDSPQYSWTLDGHTLTDTQLLSGNNETNNITLKQDVSGQLTCSVKNHVSTVSKTKTISTCGFIFIDCISNGTHISKWVLKASNTLCIEPTTTSTMTTSTMTPEDRSLLICGVRAAVVILILIGIAVYFAWKKKKYEKAEDSSVRRKMEDQENSVMMVEMRSSAYEL</sequence>
<dbReference type="EMBL" id="REGW02000015">
    <property type="protein sequence ID" value="KAE8285949.1"/>
    <property type="molecule type" value="Genomic_DNA"/>
</dbReference>
<evidence type="ECO:0000256" key="5">
    <source>
        <dbReference type="SAM" id="Phobius"/>
    </source>
</evidence>
<feature type="transmembrane region" description="Helical" evidence="5">
    <location>
        <begin position="256"/>
        <end position="280"/>
    </location>
</feature>
<evidence type="ECO:0000259" key="7">
    <source>
        <dbReference type="PROSITE" id="PS50835"/>
    </source>
</evidence>
<dbReference type="PANTHER" id="PTHR12080">
    <property type="entry name" value="SIGNALING LYMPHOCYTIC ACTIVATION MOLECULE"/>
    <property type="match status" value="1"/>
</dbReference>
<keyword evidence="5" id="KW-0812">Transmembrane</keyword>
<dbReference type="PROSITE" id="PS50835">
    <property type="entry name" value="IG_LIKE"/>
    <property type="match status" value="1"/>
</dbReference>
<feature type="signal peptide" evidence="6">
    <location>
        <begin position="1"/>
        <end position="17"/>
    </location>
</feature>
<feature type="chain" id="PRO_5026038954" description="Ig-like domain-containing protein" evidence="6">
    <location>
        <begin position="18"/>
        <end position="316"/>
    </location>
</feature>
<evidence type="ECO:0000256" key="4">
    <source>
        <dbReference type="ARBA" id="ARBA00023180"/>
    </source>
</evidence>
<protein>
    <recommendedName>
        <fullName evidence="7">Ig-like domain-containing protein</fullName>
    </recommendedName>
</protein>
<comment type="caution">
    <text evidence="8">The sequence shown here is derived from an EMBL/GenBank/DDBJ whole genome shotgun (WGS) entry which is preliminary data.</text>
</comment>
<keyword evidence="9" id="KW-1185">Reference proteome</keyword>
<dbReference type="InterPro" id="IPR015631">
    <property type="entry name" value="CD2/SLAM_rcpt"/>
</dbReference>
<dbReference type="Proteomes" id="UP000424527">
    <property type="component" value="Unassembled WGS sequence"/>
</dbReference>
<evidence type="ECO:0000256" key="3">
    <source>
        <dbReference type="ARBA" id="ARBA00023136"/>
    </source>
</evidence>
<dbReference type="AlphaFoldDB" id="A0A6G0I397"/>
<name>A0A6G0I397_LARCR</name>
<accession>A0A6G0I397</accession>
<dbReference type="Gene3D" id="2.60.40.10">
    <property type="entry name" value="Immunoglobulins"/>
    <property type="match status" value="2"/>
</dbReference>
<gene>
    <name evidence="8" type="ORF">D5F01_LYC15628</name>
</gene>
<keyword evidence="3 5" id="KW-0472">Membrane</keyword>
<evidence type="ECO:0000313" key="9">
    <source>
        <dbReference type="Proteomes" id="UP000424527"/>
    </source>
</evidence>
<proteinExistence type="predicted"/>
<organism evidence="8 9">
    <name type="scientific">Larimichthys crocea</name>
    <name type="common">Large yellow croaker</name>
    <name type="synonym">Pseudosciaena crocea</name>
    <dbReference type="NCBI Taxonomy" id="215358"/>
    <lineage>
        <taxon>Eukaryota</taxon>
        <taxon>Metazoa</taxon>
        <taxon>Chordata</taxon>
        <taxon>Craniata</taxon>
        <taxon>Vertebrata</taxon>
        <taxon>Euteleostomi</taxon>
        <taxon>Actinopterygii</taxon>
        <taxon>Neopterygii</taxon>
        <taxon>Teleostei</taxon>
        <taxon>Neoteleostei</taxon>
        <taxon>Acanthomorphata</taxon>
        <taxon>Eupercaria</taxon>
        <taxon>Sciaenidae</taxon>
        <taxon>Larimichthys</taxon>
    </lineage>
</organism>
<dbReference type="PANTHER" id="PTHR12080:SF111">
    <property type="entry name" value="IMMUNOGLOBULIN V-SET DOMAIN-CONTAINING PROTEIN"/>
    <property type="match status" value="1"/>
</dbReference>
<dbReference type="InterPro" id="IPR013783">
    <property type="entry name" value="Ig-like_fold"/>
</dbReference>
<evidence type="ECO:0000256" key="6">
    <source>
        <dbReference type="SAM" id="SignalP"/>
    </source>
</evidence>
<comment type="subcellular location">
    <subcellularLocation>
        <location evidence="1">Membrane</location>
    </subcellularLocation>
</comment>
<evidence type="ECO:0000256" key="2">
    <source>
        <dbReference type="ARBA" id="ARBA00022729"/>
    </source>
</evidence>
<dbReference type="GO" id="GO:0016020">
    <property type="term" value="C:membrane"/>
    <property type="evidence" value="ECO:0007669"/>
    <property type="project" value="UniProtKB-SubCell"/>
</dbReference>
<feature type="domain" description="Ig-like" evidence="7">
    <location>
        <begin position="126"/>
        <end position="208"/>
    </location>
</feature>
<keyword evidence="5" id="KW-1133">Transmembrane helix</keyword>